<reference evidence="1 2" key="1">
    <citation type="submission" date="2017-04" db="EMBL/GenBank/DDBJ databases">
        <authorList>
            <person name="Afonso C.L."/>
            <person name="Miller P.J."/>
            <person name="Scott M.A."/>
            <person name="Spackman E."/>
            <person name="Goraichik I."/>
            <person name="Dimitrov K.M."/>
            <person name="Suarez D.L."/>
            <person name="Swayne D.E."/>
        </authorList>
    </citation>
    <scope>NUCLEOTIDE SEQUENCE [LARGE SCALE GENOMIC DNA]</scope>
    <source>
        <strain evidence="1 2">N3/975</strain>
    </source>
</reference>
<keyword evidence="2" id="KW-1185">Reference proteome</keyword>
<dbReference type="Pfam" id="PF09234">
    <property type="entry name" value="DUF1963"/>
    <property type="match status" value="1"/>
</dbReference>
<dbReference type="AlphaFoldDB" id="A0A1X7HNT7"/>
<evidence type="ECO:0000313" key="2">
    <source>
        <dbReference type="Proteomes" id="UP000192940"/>
    </source>
</evidence>
<evidence type="ECO:0000313" key="1">
    <source>
        <dbReference type="EMBL" id="SMF90135.1"/>
    </source>
</evidence>
<dbReference type="Proteomes" id="UP000192940">
    <property type="component" value="Chromosome I"/>
</dbReference>
<dbReference type="RefSeq" id="WP_244562829.1">
    <property type="nucleotide sequence ID" value="NZ_LT840184.1"/>
</dbReference>
<dbReference type="Gene3D" id="2.30.320.10">
    <property type="entry name" value="YwqG-like"/>
    <property type="match status" value="1"/>
</dbReference>
<sequence>MKLKNVENKDGVENMSVEIIFKNVENESNVPRLGGYSFLPEHIDWPLNPDGDKLTLVLCLPTDFLNKTLDLNLPKAHLLSVFTTYKKDDYFLDLITFHGDKEELKNIKEGFTRVLLHEAGDIRNESDFLIPAQEFILGDELNLDLEEVDEENLDDIEIYCGSLIGPKPSLLQIENIGLDDYQFCLQIYGGDFPEGFHDIFSLSDSIGYLFLNKNVDQNDAGVFFTQCT</sequence>
<accession>A0A1X7HNT7</accession>
<dbReference type="EMBL" id="LT840184">
    <property type="protein sequence ID" value="SMF90135.1"/>
    <property type="molecule type" value="Genomic_DNA"/>
</dbReference>
<proteinExistence type="predicted"/>
<gene>
    <name evidence="1" type="ORF">SAMN05661091_4906</name>
</gene>
<dbReference type="STRING" id="1313296.SAMN05661091_4906"/>
<name>A0A1X7HNT7_9BACL</name>
<dbReference type="InterPro" id="IPR015315">
    <property type="entry name" value="DUF1963"/>
</dbReference>
<organism evidence="1 2">
    <name type="scientific">Paenibacillus uliginis N3/975</name>
    <dbReference type="NCBI Taxonomy" id="1313296"/>
    <lineage>
        <taxon>Bacteria</taxon>
        <taxon>Bacillati</taxon>
        <taxon>Bacillota</taxon>
        <taxon>Bacilli</taxon>
        <taxon>Bacillales</taxon>
        <taxon>Paenibacillaceae</taxon>
        <taxon>Paenibacillus</taxon>
    </lineage>
</organism>
<protein>
    <recommendedName>
        <fullName evidence="3">DUF1963 domain-containing protein</fullName>
    </recommendedName>
</protein>
<evidence type="ECO:0008006" key="3">
    <source>
        <dbReference type="Google" id="ProtNLM"/>
    </source>
</evidence>